<dbReference type="CDD" id="cd00085">
    <property type="entry name" value="HNHc"/>
    <property type="match status" value="1"/>
</dbReference>
<organism evidence="3">
    <name type="scientific">marine metagenome</name>
    <dbReference type="NCBI Taxonomy" id="408172"/>
    <lineage>
        <taxon>unclassified sequences</taxon>
        <taxon>metagenomes</taxon>
        <taxon>ecological metagenomes</taxon>
    </lineage>
</organism>
<proteinExistence type="predicted"/>
<gene>
    <name evidence="3" type="ORF">METZ01_LOCUS506169</name>
</gene>
<evidence type="ECO:0000256" key="1">
    <source>
        <dbReference type="SAM" id="Phobius"/>
    </source>
</evidence>
<dbReference type="Gene3D" id="1.10.30.50">
    <property type="match status" value="1"/>
</dbReference>
<dbReference type="AlphaFoldDB" id="A0A383EAC6"/>
<feature type="transmembrane region" description="Helical" evidence="1">
    <location>
        <begin position="45"/>
        <end position="64"/>
    </location>
</feature>
<sequence>MNSKIKSLYGLGIFSFALFIILMVSSVLTMGTTYVGGFTSGGSNLYFFASIIPLLTSFVIYAIIQTEKKQHKGRMVYLTREPFSELVKQTILQNQDGKCNMCNMQLSKYVIKYDHIDNDKTNTQLSNCQALCINCHSEKNRRIRDYSK</sequence>
<dbReference type="EMBL" id="UINC01223920">
    <property type="protein sequence ID" value="SVE53315.1"/>
    <property type="molecule type" value="Genomic_DNA"/>
</dbReference>
<protein>
    <recommendedName>
        <fullName evidence="2">HNH nuclease domain-containing protein</fullName>
    </recommendedName>
</protein>
<keyword evidence="1" id="KW-0472">Membrane</keyword>
<reference evidence="3" key="1">
    <citation type="submission" date="2018-05" db="EMBL/GenBank/DDBJ databases">
        <authorList>
            <person name="Lanie J.A."/>
            <person name="Ng W.-L."/>
            <person name="Kazmierczak K.M."/>
            <person name="Andrzejewski T.M."/>
            <person name="Davidsen T.M."/>
            <person name="Wayne K.J."/>
            <person name="Tettelin H."/>
            <person name="Glass J.I."/>
            <person name="Rusch D."/>
            <person name="Podicherti R."/>
            <person name="Tsui H.-C.T."/>
            <person name="Winkler M.E."/>
        </authorList>
    </citation>
    <scope>NUCLEOTIDE SEQUENCE</scope>
</reference>
<dbReference type="InterPro" id="IPR003615">
    <property type="entry name" value="HNH_nuc"/>
</dbReference>
<name>A0A383EAC6_9ZZZZ</name>
<evidence type="ECO:0000313" key="3">
    <source>
        <dbReference type="EMBL" id="SVE53315.1"/>
    </source>
</evidence>
<keyword evidence="1" id="KW-1133">Transmembrane helix</keyword>
<evidence type="ECO:0000259" key="2">
    <source>
        <dbReference type="SMART" id="SM00507"/>
    </source>
</evidence>
<feature type="transmembrane region" description="Helical" evidence="1">
    <location>
        <begin position="7"/>
        <end position="25"/>
    </location>
</feature>
<dbReference type="SMART" id="SM00507">
    <property type="entry name" value="HNHc"/>
    <property type="match status" value="1"/>
</dbReference>
<keyword evidence="1" id="KW-0812">Transmembrane</keyword>
<accession>A0A383EAC6</accession>
<feature type="domain" description="HNH nuclease" evidence="2">
    <location>
        <begin position="86"/>
        <end position="137"/>
    </location>
</feature>